<dbReference type="EMBL" id="AAWS01000001">
    <property type="protein sequence ID" value="EAY32067.1"/>
    <property type="molecule type" value="Genomic_DNA"/>
</dbReference>
<dbReference type="InterPro" id="IPR045474">
    <property type="entry name" value="GEVED"/>
</dbReference>
<name>A1ZCR5_MICM2</name>
<proteinExistence type="predicted"/>
<dbReference type="Pfam" id="PF20009">
    <property type="entry name" value="GEVED"/>
    <property type="match status" value="1"/>
</dbReference>
<dbReference type="eggNOG" id="COG1404">
    <property type="taxonomic scope" value="Bacteria"/>
</dbReference>
<accession>A1ZCR5</accession>
<evidence type="ECO:0000313" key="4">
    <source>
        <dbReference type="Proteomes" id="UP000004095"/>
    </source>
</evidence>
<dbReference type="OrthoDB" id="954626at2"/>
<comment type="caution">
    <text evidence="3">The sequence shown here is derived from an EMBL/GenBank/DDBJ whole genome shotgun (WGS) entry which is preliminary data.</text>
</comment>
<organism evidence="3 4">
    <name type="scientific">Microscilla marina ATCC 23134</name>
    <dbReference type="NCBI Taxonomy" id="313606"/>
    <lineage>
        <taxon>Bacteria</taxon>
        <taxon>Pseudomonadati</taxon>
        <taxon>Bacteroidota</taxon>
        <taxon>Cytophagia</taxon>
        <taxon>Cytophagales</taxon>
        <taxon>Microscillaceae</taxon>
        <taxon>Microscilla</taxon>
    </lineage>
</organism>
<reference evidence="3 4" key="1">
    <citation type="submission" date="2007-01" db="EMBL/GenBank/DDBJ databases">
        <authorList>
            <person name="Haygood M."/>
            <person name="Podell S."/>
            <person name="Anderson C."/>
            <person name="Hopkinson B."/>
            <person name="Roe K."/>
            <person name="Barbeau K."/>
            <person name="Gaasterland T."/>
            <person name="Ferriera S."/>
            <person name="Johnson J."/>
            <person name="Kravitz S."/>
            <person name="Beeson K."/>
            <person name="Sutton G."/>
            <person name="Rogers Y.-H."/>
            <person name="Friedman R."/>
            <person name="Frazier M."/>
            <person name="Venter J.C."/>
        </authorList>
    </citation>
    <scope>NUCLEOTIDE SEQUENCE [LARGE SCALE GENOMIC DNA]</scope>
    <source>
        <strain evidence="3 4">ATCC 23134</strain>
    </source>
</reference>
<evidence type="ECO:0000259" key="2">
    <source>
        <dbReference type="Pfam" id="PF20009"/>
    </source>
</evidence>
<dbReference type="Proteomes" id="UP000004095">
    <property type="component" value="Unassembled WGS sequence"/>
</dbReference>
<feature type="domain" description="GEVED" evidence="2">
    <location>
        <begin position="80"/>
        <end position="151"/>
    </location>
</feature>
<sequence>MEDYTIKISPEALPEYCESKGTDVSYEYIQQVTFGSINNVSGANGGYGDFTAQSTTVAAGSAVSIGITPIFTGTVYNEGFSVWIDFNQDGVFDYNEQVFTQISSSAVSGTVNIPLTAKNGITRMRVSMQYEQAATACQTFTYGEVEDYTINIVGGSAAKPAQSAVNPIGENQEEKLVAAQIQLYPNPTSGRFTLQFPASSKLRTQSPEDIATFVRVSDMNGRIVKIHKVKAAVVSFDLSTLGKGLYQVQITRNGQSIIKQVVIR</sequence>
<evidence type="ECO:0000313" key="3">
    <source>
        <dbReference type="EMBL" id="EAY32067.1"/>
    </source>
</evidence>
<dbReference type="Pfam" id="PF18962">
    <property type="entry name" value="Por_Secre_tail"/>
    <property type="match status" value="1"/>
</dbReference>
<dbReference type="NCBIfam" id="TIGR04183">
    <property type="entry name" value="Por_Secre_tail"/>
    <property type="match status" value="1"/>
</dbReference>
<evidence type="ECO:0000259" key="1">
    <source>
        <dbReference type="Pfam" id="PF18962"/>
    </source>
</evidence>
<protein>
    <submittedName>
        <fullName evidence="3">Collagenase</fullName>
    </submittedName>
</protein>
<dbReference type="AlphaFoldDB" id="A1ZCR5"/>
<dbReference type="RefSeq" id="WP_002693019.1">
    <property type="nucleotide sequence ID" value="NZ_AAWS01000001.1"/>
</dbReference>
<keyword evidence="4" id="KW-1185">Reference proteome</keyword>
<gene>
    <name evidence="3" type="ORF">M23134_02096</name>
</gene>
<feature type="domain" description="Secretion system C-terminal sorting" evidence="1">
    <location>
        <begin position="183"/>
        <end position="263"/>
    </location>
</feature>
<dbReference type="InterPro" id="IPR026444">
    <property type="entry name" value="Secre_tail"/>
</dbReference>